<evidence type="ECO:0000256" key="2">
    <source>
        <dbReference type="ARBA" id="ARBA00022889"/>
    </source>
</evidence>
<name>A0ABU2HDI4_9ACTN</name>
<evidence type="ECO:0000259" key="6">
    <source>
        <dbReference type="PROSITE" id="PS51884"/>
    </source>
</evidence>
<reference evidence="8" key="1">
    <citation type="submission" date="2023-07" db="EMBL/GenBank/DDBJ databases">
        <title>Novel species in the genus Lipingzhangella isolated from Sambhar Salt Lake.</title>
        <authorList>
            <person name="Jiya N."/>
            <person name="Kajale S."/>
            <person name="Sharma A."/>
        </authorList>
    </citation>
    <scope>NUCLEOTIDE SEQUENCE [LARGE SCALE GENOMIC DNA]</scope>
    <source>
        <strain evidence="8">LS1_29</strain>
    </source>
</reference>
<feature type="region of interest" description="Disordered" evidence="4">
    <location>
        <begin position="339"/>
        <end position="366"/>
    </location>
</feature>
<feature type="compositionally biased region" description="Low complexity" evidence="4">
    <location>
        <begin position="164"/>
        <end position="181"/>
    </location>
</feature>
<dbReference type="EMBL" id="JAVLVT010000019">
    <property type="protein sequence ID" value="MDS1272629.1"/>
    <property type="molecule type" value="Genomic_DNA"/>
</dbReference>
<dbReference type="PROSITE" id="PS51884">
    <property type="entry name" value="CHAPLIN"/>
    <property type="match status" value="4"/>
</dbReference>
<proteinExistence type="predicted"/>
<comment type="caution">
    <text evidence="7">The sequence shown here is derived from an EMBL/GenBank/DDBJ whole genome shotgun (WGS) entry which is preliminary data.</text>
</comment>
<feature type="domain" description="Chaplin" evidence="6">
    <location>
        <begin position="35"/>
        <end position="75"/>
    </location>
</feature>
<evidence type="ECO:0000313" key="8">
    <source>
        <dbReference type="Proteomes" id="UP001250214"/>
    </source>
</evidence>
<feature type="domain" description="Chaplin" evidence="6">
    <location>
        <begin position="310"/>
        <end position="350"/>
    </location>
</feature>
<evidence type="ECO:0000313" key="7">
    <source>
        <dbReference type="EMBL" id="MDS1272629.1"/>
    </source>
</evidence>
<gene>
    <name evidence="7" type="ORF">RIF23_20280</name>
</gene>
<keyword evidence="1" id="KW-0964">Secreted</keyword>
<dbReference type="InterPro" id="IPR005528">
    <property type="entry name" value="ChpA-H"/>
</dbReference>
<accession>A0ABU2HDI4</accession>
<feature type="region of interest" description="Disordered" evidence="4">
    <location>
        <begin position="70"/>
        <end position="97"/>
    </location>
</feature>
<feature type="compositionally biased region" description="Acidic residues" evidence="4">
    <location>
        <begin position="137"/>
        <end position="151"/>
    </location>
</feature>
<evidence type="ECO:0000256" key="5">
    <source>
        <dbReference type="SAM" id="SignalP"/>
    </source>
</evidence>
<protein>
    <recommendedName>
        <fullName evidence="6">Chaplin domain-containing protein</fullName>
    </recommendedName>
</protein>
<keyword evidence="8" id="KW-1185">Reference proteome</keyword>
<organism evidence="7 8">
    <name type="scientific">Lipingzhangella rawalii</name>
    <dbReference type="NCBI Taxonomy" id="2055835"/>
    <lineage>
        <taxon>Bacteria</taxon>
        <taxon>Bacillati</taxon>
        <taxon>Actinomycetota</taxon>
        <taxon>Actinomycetes</taxon>
        <taxon>Streptosporangiales</taxon>
        <taxon>Nocardiopsidaceae</taxon>
        <taxon>Lipingzhangella</taxon>
    </lineage>
</organism>
<feature type="region of interest" description="Disordered" evidence="4">
    <location>
        <begin position="226"/>
        <end position="262"/>
    </location>
</feature>
<feature type="compositionally biased region" description="Polar residues" evidence="4">
    <location>
        <begin position="249"/>
        <end position="262"/>
    </location>
</feature>
<evidence type="ECO:0000256" key="1">
    <source>
        <dbReference type="ARBA" id="ARBA00022512"/>
    </source>
</evidence>
<sequence length="403" mass="39730">MHQRITTTAKTIMLTAGFIALGAGVSYADVETSGDGSVLSGNQVVAEGNAPINVTGNSVAALGAVSNAESTNSNAIVERGDSRDVTTSGDGSVGSGNQIVGEANAPINVSGNAVSGVLAVANAETTDSDAIVTQQDANDDDANGDNGDDDYPGYPGYDHDNNDNDNGNDGNGDNDNGNDANGDGGDIVTSGDGSVLSGNQAVGELNIPVNVSGNAGAILGAVSSAETTDSDAIVEQQSSEDEVEHQRGDVTTSGDGSVASGNQVVAEGNAPINATGNAIAGGLAVADAESTDSNAEVHRDGDRDVTTSGDGSVGSGNQGVVDANVPVNVSGNAGSALGAVSSAETTESDAVVHNSQEETEQQSTVAQDAPLEIDTDLQGPVDGVGDDVLADVEDGATELLDIE</sequence>
<feature type="domain" description="Chaplin" evidence="6">
    <location>
        <begin position="90"/>
        <end position="130"/>
    </location>
</feature>
<feature type="compositionally biased region" description="Basic and acidic residues" evidence="4">
    <location>
        <begin position="295"/>
        <end position="305"/>
    </location>
</feature>
<feature type="region of interest" description="Disordered" evidence="4">
    <location>
        <begin position="290"/>
        <end position="318"/>
    </location>
</feature>
<feature type="domain" description="Chaplin" evidence="6">
    <location>
        <begin position="192"/>
        <end position="232"/>
    </location>
</feature>
<feature type="region of interest" description="Disordered" evidence="4">
    <location>
        <begin position="134"/>
        <end position="195"/>
    </location>
</feature>
<feature type="chain" id="PRO_5047375702" description="Chaplin domain-containing protein" evidence="5">
    <location>
        <begin position="29"/>
        <end position="403"/>
    </location>
</feature>
<keyword evidence="1" id="KW-0134">Cell wall</keyword>
<keyword evidence="2" id="KW-0130">Cell adhesion</keyword>
<evidence type="ECO:0000256" key="4">
    <source>
        <dbReference type="SAM" id="MobiDB-lite"/>
    </source>
</evidence>
<dbReference type="Proteomes" id="UP001250214">
    <property type="component" value="Unassembled WGS sequence"/>
</dbReference>
<evidence type="ECO:0000256" key="3">
    <source>
        <dbReference type="ARBA" id="ARBA00023087"/>
    </source>
</evidence>
<keyword evidence="5" id="KW-0732">Signal</keyword>
<feature type="signal peptide" evidence="5">
    <location>
        <begin position="1"/>
        <end position="28"/>
    </location>
</feature>
<keyword evidence="3" id="KW-0034">Amyloid</keyword>
<dbReference type="RefSeq" id="WP_310914225.1">
    <property type="nucleotide sequence ID" value="NZ_JAVLVT010000019.1"/>
</dbReference>